<dbReference type="Pfam" id="PF00072">
    <property type="entry name" value="Response_reg"/>
    <property type="match status" value="1"/>
</dbReference>
<feature type="domain" description="HTH LytTR-type" evidence="3">
    <location>
        <begin position="131"/>
        <end position="230"/>
    </location>
</feature>
<keyword evidence="1" id="KW-0597">Phosphoprotein</keyword>
<name>A0A1T4NNZ3_9FIRM</name>
<dbReference type="PROSITE" id="PS50930">
    <property type="entry name" value="HTH_LYTTR"/>
    <property type="match status" value="1"/>
</dbReference>
<dbReference type="GO" id="GO:0003677">
    <property type="term" value="F:DNA binding"/>
    <property type="evidence" value="ECO:0007669"/>
    <property type="project" value="InterPro"/>
</dbReference>
<feature type="modified residue" description="4-aspartylphosphate" evidence="1">
    <location>
        <position position="57"/>
    </location>
</feature>
<accession>A0A1T4NNZ3</accession>
<dbReference type="InterPro" id="IPR011006">
    <property type="entry name" value="CheY-like_superfamily"/>
</dbReference>
<dbReference type="PROSITE" id="PS50110">
    <property type="entry name" value="RESPONSE_REGULATORY"/>
    <property type="match status" value="1"/>
</dbReference>
<dbReference type="Gene3D" id="2.40.50.1020">
    <property type="entry name" value="LytTr DNA-binding domain"/>
    <property type="match status" value="1"/>
</dbReference>
<dbReference type="SMART" id="SM00448">
    <property type="entry name" value="REC"/>
    <property type="match status" value="1"/>
</dbReference>
<dbReference type="PANTHER" id="PTHR37299:SF1">
    <property type="entry name" value="STAGE 0 SPORULATION PROTEIN A HOMOLOG"/>
    <property type="match status" value="1"/>
</dbReference>
<dbReference type="RefSeq" id="WP_159443765.1">
    <property type="nucleotide sequence ID" value="NZ_FUWY01000004.1"/>
</dbReference>
<feature type="domain" description="Response regulatory" evidence="2">
    <location>
        <begin position="3"/>
        <end position="120"/>
    </location>
</feature>
<dbReference type="STRING" id="118967.SAMN02745191_1718"/>
<dbReference type="EMBL" id="FUWY01000004">
    <property type="protein sequence ID" value="SJZ80902.1"/>
    <property type="molecule type" value="Genomic_DNA"/>
</dbReference>
<dbReference type="CDD" id="cd00156">
    <property type="entry name" value="REC"/>
    <property type="match status" value="1"/>
</dbReference>
<dbReference type="InterPro" id="IPR007492">
    <property type="entry name" value="LytTR_DNA-bd_dom"/>
</dbReference>
<protein>
    <submittedName>
        <fullName evidence="4">Two component transcriptional regulator, LytTR family</fullName>
    </submittedName>
</protein>
<evidence type="ECO:0000259" key="3">
    <source>
        <dbReference type="PROSITE" id="PS50930"/>
    </source>
</evidence>
<sequence>MIKIAIVDDNPFDTKWIINCLEKLDCANECEITCFSDGQDLIDAYKNDQRFDILLLDMLMEKVNGLDTAKFVRTFDQDVEILIITSTLEYAVEGYTVNARRYYLKPLKQDEFLKEINTIIQNLKKNDSLTLSIHNSQGVTKIKLNEIYYIESLTRTLTIHTQTSQIAMIGKISEMEESLSNYGFMRVHKSFIVNLKYIKNIFKDVITLDNNDTILLSKHKSKQVHDALMEYIQNR</sequence>
<dbReference type="GO" id="GO:0000156">
    <property type="term" value="F:phosphorelay response regulator activity"/>
    <property type="evidence" value="ECO:0007669"/>
    <property type="project" value="InterPro"/>
</dbReference>
<reference evidence="5" key="1">
    <citation type="submission" date="2017-02" db="EMBL/GenBank/DDBJ databases">
        <authorList>
            <person name="Varghese N."/>
            <person name="Submissions S."/>
        </authorList>
    </citation>
    <scope>NUCLEOTIDE SEQUENCE [LARGE SCALE GENOMIC DNA]</scope>
    <source>
        <strain evidence="5">ATCC 25662</strain>
    </source>
</reference>
<organism evidence="4 5">
    <name type="scientific">Anaerorhabdus furcosa</name>
    <dbReference type="NCBI Taxonomy" id="118967"/>
    <lineage>
        <taxon>Bacteria</taxon>
        <taxon>Bacillati</taxon>
        <taxon>Bacillota</taxon>
        <taxon>Erysipelotrichia</taxon>
        <taxon>Erysipelotrichales</taxon>
        <taxon>Erysipelotrichaceae</taxon>
        <taxon>Anaerorhabdus</taxon>
    </lineage>
</organism>
<evidence type="ECO:0000256" key="1">
    <source>
        <dbReference type="PROSITE-ProRule" id="PRU00169"/>
    </source>
</evidence>
<evidence type="ECO:0000259" key="2">
    <source>
        <dbReference type="PROSITE" id="PS50110"/>
    </source>
</evidence>
<dbReference type="SUPFAM" id="SSF52172">
    <property type="entry name" value="CheY-like"/>
    <property type="match status" value="1"/>
</dbReference>
<dbReference type="AlphaFoldDB" id="A0A1T4NNZ3"/>
<evidence type="ECO:0000313" key="4">
    <source>
        <dbReference type="EMBL" id="SJZ80902.1"/>
    </source>
</evidence>
<dbReference type="SMART" id="SM00850">
    <property type="entry name" value="LytTR"/>
    <property type="match status" value="1"/>
</dbReference>
<keyword evidence="5" id="KW-1185">Reference proteome</keyword>
<dbReference type="Gene3D" id="3.40.50.2300">
    <property type="match status" value="1"/>
</dbReference>
<dbReference type="InterPro" id="IPR046947">
    <property type="entry name" value="LytR-like"/>
</dbReference>
<dbReference type="PANTHER" id="PTHR37299">
    <property type="entry name" value="TRANSCRIPTIONAL REGULATOR-RELATED"/>
    <property type="match status" value="1"/>
</dbReference>
<dbReference type="OrthoDB" id="1490554at2"/>
<dbReference type="Pfam" id="PF04397">
    <property type="entry name" value="LytTR"/>
    <property type="match status" value="1"/>
</dbReference>
<dbReference type="InterPro" id="IPR001789">
    <property type="entry name" value="Sig_transdc_resp-reg_receiver"/>
</dbReference>
<dbReference type="Proteomes" id="UP000243297">
    <property type="component" value="Unassembled WGS sequence"/>
</dbReference>
<proteinExistence type="predicted"/>
<gene>
    <name evidence="4" type="ORF">SAMN02745191_1718</name>
</gene>
<evidence type="ECO:0000313" key="5">
    <source>
        <dbReference type="Proteomes" id="UP000243297"/>
    </source>
</evidence>